<dbReference type="FunFam" id="1.10.10.60:FF:000018">
    <property type="entry name" value="Homeobox A10"/>
    <property type="match status" value="1"/>
</dbReference>
<feature type="compositionally biased region" description="Polar residues" evidence="12">
    <location>
        <begin position="514"/>
        <end position="528"/>
    </location>
</feature>
<dbReference type="PANTHER" id="PTHR46092:SF3">
    <property type="entry name" value="HOMEOBOX PROTEIN HOX-A11"/>
    <property type="match status" value="1"/>
</dbReference>
<dbReference type="InterPro" id="IPR020479">
    <property type="entry name" value="HD_metazoa"/>
</dbReference>
<keyword evidence="15" id="KW-1185">Reference proteome</keyword>
<evidence type="ECO:0000256" key="8">
    <source>
        <dbReference type="ARBA" id="ARBA00023163"/>
    </source>
</evidence>
<comment type="similarity">
    <text evidence="3">Belongs to the Abd-B homeobox family.</text>
</comment>
<keyword evidence="6 10" id="KW-0238">DNA-binding</keyword>
<protein>
    <recommendedName>
        <fullName evidence="13">Homeobox domain-containing protein</fullName>
    </recommendedName>
</protein>
<keyword evidence="8" id="KW-0804">Transcription</keyword>
<dbReference type="SMART" id="SM00389">
    <property type="entry name" value="HOX"/>
    <property type="match status" value="2"/>
</dbReference>
<sequence>MDFDERVPVGSNMYLPSCTYYVSAGADFSGLPSFLSQTPSTRPMTYSYSSNLPQVQPVREVTFRDYAAIDASGKWSHRGNLPQCYPTTEDMVHRDCLSSQPTMGEMFAKNNPTAAAAYHHHSGAGCAVSNFYGNVGRNGVLPQAFDQFFDTAYANASETPSSNDYSGDKTATKQTSSAAEHAPPCRDTEGKEPREDTSSPESSSGNNEEKSNSSNGQRTRKKRCPYTKYQIRELEREFFFSVYINKEKRLQLSRMLNLTDRQSSGHGLVLNRRRFLLPPGGAVEINVIAVDLFVCKKNQAQEAFKILEGNLKCRPMMDMAPVATWPWKGMGPAYPGRTEGGGGHYYPGSSVCLPHNAASDVPYGLQNCGYFPGIGKRSDAGPQNMMSAASGAYMSGMEMWIDAQRSCRMDQQQTVGPQVAPCSFPPSIKEESAYCLYEPQKCPKASTAEDLTYSRLTTTGSGSGSCTVTDGGGGGGTVPVPGYFRLSQMHAHTHKVYHGAQSNPSHSHFGLHPPTQTRFHTPTPPQSSALVCSATAAYKRRDTEEALSSGTASQPQQTHAPPGDEEARASSDAEPSSPEEAEKELEKEKPAKTPKGDTESECTANWLTAKSGRKKRCPYTKHQTLELEKEFLYNMYLTRERRLEISRSVHLTDRQVKIWFQNRRMKLKKMTRENRIRELTSNFGFS</sequence>
<dbReference type="PROSITE" id="PS00027">
    <property type="entry name" value="HOMEOBOX_1"/>
    <property type="match status" value="1"/>
</dbReference>
<dbReference type="InterPro" id="IPR009057">
    <property type="entry name" value="Homeodomain-like_sf"/>
</dbReference>
<feature type="domain" description="Homeobox" evidence="13">
    <location>
        <begin position="610"/>
        <end position="670"/>
    </location>
</feature>
<feature type="DNA-binding region" description="Homeobox" evidence="10">
    <location>
        <begin position="219"/>
        <end position="263"/>
    </location>
</feature>
<dbReference type="PRINTS" id="PR00024">
    <property type="entry name" value="HOMEOBOX"/>
</dbReference>
<reference evidence="14 15" key="1">
    <citation type="submission" date="2021-04" db="EMBL/GenBank/DDBJ databases">
        <authorList>
            <person name="De Guttry C."/>
            <person name="Zahm M."/>
            <person name="Klopp C."/>
            <person name="Cabau C."/>
            <person name="Louis A."/>
            <person name="Berthelot C."/>
            <person name="Parey E."/>
            <person name="Roest Crollius H."/>
            <person name="Montfort J."/>
            <person name="Robinson-Rechavi M."/>
            <person name="Bucao C."/>
            <person name="Bouchez O."/>
            <person name="Gislard M."/>
            <person name="Lluch J."/>
            <person name="Milhes M."/>
            <person name="Lampietro C."/>
            <person name="Lopez Roques C."/>
            <person name="Donnadieu C."/>
            <person name="Braasch I."/>
            <person name="Desvignes T."/>
            <person name="Postlethwait J."/>
            <person name="Bobe J."/>
            <person name="Wedekind C."/>
            <person name="Guiguen Y."/>
        </authorList>
    </citation>
    <scope>NUCLEOTIDE SEQUENCE [LARGE SCALE GENOMIC DNA]</scope>
    <source>
        <strain evidence="14">Cs_M1</strain>
        <tissue evidence="14">Blood</tissue>
    </source>
</reference>
<evidence type="ECO:0000256" key="3">
    <source>
        <dbReference type="ARBA" id="ARBA00006317"/>
    </source>
</evidence>
<evidence type="ECO:0000256" key="11">
    <source>
        <dbReference type="RuleBase" id="RU000682"/>
    </source>
</evidence>
<keyword evidence="9 10" id="KW-0539">Nucleus</keyword>
<evidence type="ECO:0000256" key="4">
    <source>
        <dbReference type="ARBA" id="ARBA00022473"/>
    </source>
</evidence>
<feature type="compositionally biased region" description="Basic and acidic residues" evidence="12">
    <location>
        <begin position="584"/>
        <end position="598"/>
    </location>
</feature>
<proteinExistence type="inferred from homology"/>
<comment type="caution">
    <text evidence="14">The sequence shown here is derived from an EMBL/GenBank/DDBJ whole genome shotgun (WGS) entry which is preliminary data.</text>
</comment>
<feature type="region of interest" description="Disordered" evidence="12">
    <location>
        <begin position="497"/>
        <end position="528"/>
    </location>
</feature>
<evidence type="ECO:0000256" key="6">
    <source>
        <dbReference type="ARBA" id="ARBA00023125"/>
    </source>
</evidence>
<evidence type="ECO:0000259" key="13">
    <source>
        <dbReference type="PROSITE" id="PS50071"/>
    </source>
</evidence>
<dbReference type="EMBL" id="JAGTTL010000002">
    <property type="protein sequence ID" value="KAK6327779.1"/>
    <property type="molecule type" value="Genomic_DNA"/>
</dbReference>
<feature type="region of interest" description="Disordered" evidence="12">
    <location>
        <begin position="157"/>
        <end position="224"/>
    </location>
</feature>
<feature type="region of interest" description="Disordered" evidence="12">
    <location>
        <begin position="541"/>
        <end position="602"/>
    </location>
</feature>
<evidence type="ECO:0000313" key="14">
    <source>
        <dbReference type="EMBL" id="KAK6327779.1"/>
    </source>
</evidence>
<feature type="DNA-binding region" description="Homeobox" evidence="10">
    <location>
        <begin position="612"/>
        <end position="671"/>
    </location>
</feature>
<dbReference type="GO" id="GO:0000978">
    <property type="term" value="F:RNA polymerase II cis-regulatory region sequence-specific DNA binding"/>
    <property type="evidence" value="ECO:0007669"/>
    <property type="project" value="TreeGrafter"/>
</dbReference>
<evidence type="ECO:0000256" key="12">
    <source>
        <dbReference type="SAM" id="MobiDB-lite"/>
    </source>
</evidence>
<evidence type="ECO:0000256" key="10">
    <source>
        <dbReference type="PROSITE-ProRule" id="PRU00108"/>
    </source>
</evidence>
<evidence type="ECO:0000313" key="15">
    <source>
        <dbReference type="Proteomes" id="UP001356427"/>
    </source>
</evidence>
<feature type="compositionally biased region" description="Polar residues" evidence="12">
    <location>
        <begin position="546"/>
        <end position="559"/>
    </location>
</feature>
<dbReference type="AlphaFoldDB" id="A0AAN8MDM0"/>
<comment type="subcellular location">
    <subcellularLocation>
        <location evidence="2 10 11">Nucleus</location>
    </subcellularLocation>
</comment>
<keyword evidence="5" id="KW-0805">Transcription regulation</keyword>
<evidence type="ECO:0000256" key="2">
    <source>
        <dbReference type="ARBA" id="ARBA00004123"/>
    </source>
</evidence>
<dbReference type="InterPro" id="IPR001356">
    <property type="entry name" value="HD"/>
</dbReference>
<organism evidence="14 15">
    <name type="scientific">Coregonus suidteri</name>
    <dbReference type="NCBI Taxonomy" id="861788"/>
    <lineage>
        <taxon>Eukaryota</taxon>
        <taxon>Metazoa</taxon>
        <taxon>Chordata</taxon>
        <taxon>Craniata</taxon>
        <taxon>Vertebrata</taxon>
        <taxon>Euteleostomi</taxon>
        <taxon>Actinopterygii</taxon>
        <taxon>Neopterygii</taxon>
        <taxon>Teleostei</taxon>
        <taxon>Protacanthopterygii</taxon>
        <taxon>Salmoniformes</taxon>
        <taxon>Salmonidae</taxon>
        <taxon>Coregoninae</taxon>
        <taxon>Coregonus</taxon>
    </lineage>
</organism>
<keyword evidence="4" id="KW-0217">Developmental protein</keyword>
<evidence type="ECO:0000256" key="7">
    <source>
        <dbReference type="ARBA" id="ARBA00023155"/>
    </source>
</evidence>
<keyword evidence="7 10" id="KW-0371">Homeobox</keyword>
<dbReference type="SUPFAM" id="SSF46689">
    <property type="entry name" value="Homeodomain-like"/>
    <property type="match status" value="2"/>
</dbReference>
<gene>
    <name evidence="14" type="ORF">J4Q44_G00034250</name>
</gene>
<dbReference type="GO" id="GO:0000981">
    <property type="term" value="F:DNA-binding transcription factor activity, RNA polymerase II-specific"/>
    <property type="evidence" value="ECO:0007669"/>
    <property type="project" value="InterPro"/>
</dbReference>
<dbReference type="PANTHER" id="PTHR46092">
    <property type="entry name" value="HOMEOBOX PROTEIN HOX-A11-RELATED"/>
    <property type="match status" value="1"/>
</dbReference>
<comment type="function">
    <text evidence="1">Sequence-specific transcription factor which is part of a developmental regulatory system that provides cells with specific positional identities on the anterior-posterior axis.</text>
</comment>
<dbReference type="Gene3D" id="1.10.10.60">
    <property type="entry name" value="Homeodomain-like"/>
    <property type="match status" value="2"/>
</dbReference>
<evidence type="ECO:0000256" key="9">
    <source>
        <dbReference type="ARBA" id="ARBA00023242"/>
    </source>
</evidence>
<dbReference type="InterPro" id="IPR021918">
    <property type="entry name" value="DUF3528"/>
</dbReference>
<dbReference type="GO" id="GO:0005654">
    <property type="term" value="C:nucleoplasm"/>
    <property type="evidence" value="ECO:0007669"/>
    <property type="project" value="UniProtKB-ARBA"/>
</dbReference>
<dbReference type="Pfam" id="PF00046">
    <property type="entry name" value="Homeodomain"/>
    <property type="match status" value="2"/>
</dbReference>
<dbReference type="CDD" id="cd00086">
    <property type="entry name" value="homeodomain"/>
    <property type="match status" value="2"/>
</dbReference>
<dbReference type="InterPro" id="IPR017970">
    <property type="entry name" value="Homeobox_CS"/>
</dbReference>
<dbReference type="Pfam" id="PF12045">
    <property type="entry name" value="DUF3528"/>
    <property type="match status" value="1"/>
</dbReference>
<dbReference type="PROSITE" id="PS50071">
    <property type="entry name" value="HOMEOBOX_2"/>
    <property type="match status" value="2"/>
</dbReference>
<feature type="domain" description="Homeobox" evidence="13">
    <location>
        <begin position="217"/>
        <end position="262"/>
    </location>
</feature>
<name>A0AAN8MDM0_9TELE</name>
<evidence type="ECO:0000256" key="1">
    <source>
        <dbReference type="ARBA" id="ARBA00003263"/>
    </source>
</evidence>
<feature type="compositionally biased region" description="Basic and acidic residues" evidence="12">
    <location>
        <begin position="183"/>
        <end position="197"/>
    </location>
</feature>
<accession>A0AAN8MDM0</accession>
<dbReference type="Proteomes" id="UP001356427">
    <property type="component" value="Unassembled WGS sequence"/>
</dbReference>
<evidence type="ECO:0000256" key="5">
    <source>
        <dbReference type="ARBA" id="ARBA00023015"/>
    </source>
</evidence>